<dbReference type="OrthoDB" id="8678477at2"/>
<organism evidence="2 3">
    <name type="scientific">Candidimonas nitroreducens</name>
    <dbReference type="NCBI Taxonomy" id="683354"/>
    <lineage>
        <taxon>Bacteria</taxon>
        <taxon>Pseudomonadati</taxon>
        <taxon>Pseudomonadota</taxon>
        <taxon>Betaproteobacteria</taxon>
        <taxon>Burkholderiales</taxon>
        <taxon>Alcaligenaceae</taxon>
        <taxon>Candidimonas</taxon>
    </lineage>
</organism>
<comment type="similarity">
    <text evidence="1">Belongs to the UPF0065 (bug) family.</text>
</comment>
<dbReference type="Gene3D" id="3.40.190.10">
    <property type="entry name" value="Periplasmic binding protein-like II"/>
    <property type="match status" value="1"/>
</dbReference>
<sequence length="309" mass="32381">MVFAPPVAAARGGVTRIIVPYAAGGPVDLTTRILAEAMKDELGPIIVEDRPGAAANIGMTAVAQAKPDGRTLGVASTPTHGVNMWLYSHLPFDPNKDFTPISQMLRVPNVLVMKKETADKLHINTVADLIAYGKAHPGKLNFGSGGNGSGGHLAGALFNARTGIKAQHIPFNGSHPAETALLGGQTDFSFDNLATAAANIQAGLLKPIAVTTLQRSHFLPDVPPVADTLPGFEIYTWWGLVGPAGLSPDEVKKINAAAVHALGSPTVKSKFALLFAETVPSTPSEFAAFMKSEQLKYKEIVKLSGAHAN</sequence>
<dbReference type="PANTHER" id="PTHR42928">
    <property type="entry name" value="TRICARBOXYLATE-BINDING PROTEIN"/>
    <property type="match status" value="1"/>
</dbReference>
<protein>
    <submittedName>
        <fullName evidence="2">ABC transporter substrate-binding protein</fullName>
    </submittedName>
</protein>
<keyword evidence="3" id="KW-1185">Reference proteome</keyword>
<dbReference type="InterPro" id="IPR005064">
    <property type="entry name" value="BUG"/>
</dbReference>
<accession>A0A225M8K0</accession>
<reference evidence="3" key="1">
    <citation type="submission" date="2017-06" db="EMBL/GenBank/DDBJ databases">
        <title>Herbaspirillum phytohormonus sp. nov., isolated from the root nodule of Robinia pseudoacacia in lead-zinc mine.</title>
        <authorList>
            <person name="Fan M."/>
            <person name="Lin Y."/>
        </authorList>
    </citation>
    <scope>NUCLEOTIDE SEQUENCE [LARGE SCALE GENOMIC DNA]</scope>
    <source>
        <strain evidence="3">SC-089</strain>
    </source>
</reference>
<evidence type="ECO:0000313" key="2">
    <source>
        <dbReference type="EMBL" id="OWT57665.1"/>
    </source>
</evidence>
<dbReference type="InterPro" id="IPR042100">
    <property type="entry name" value="Bug_dom1"/>
</dbReference>
<dbReference type="Proteomes" id="UP000214603">
    <property type="component" value="Unassembled WGS sequence"/>
</dbReference>
<gene>
    <name evidence="2" type="ORF">CEY11_16175</name>
</gene>
<dbReference type="SUPFAM" id="SSF53850">
    <property type="entry name" value="Periplasmic binding protein-like II"/>
    <property type="match status" value="1"/>
</dbReference>
<dbReference type="AlphaFoldDB" id="A0A225M8K0"/>
<evidence type="ECO:0000313" key="3">
    <source>
        <dbReference type="Proteomes" id="UP000214603"/>
    </source>
</evidence>
<evidence type="ECO:0000256" key="1">
    <source>
        <dbReference type="ARBA" id="ARBA00006987"/>
    </source>
</evidence>
<dbReference type="PANTHER" id="PTHR42928:SF5">
    <property type="entry name" value="BLR1237 PROTEIN"/>
    <property type="match status" value="1"/>
</dbReference>
<dbReference type="Gene3D" id="3.40.190.150">
    <property type="entry name" value="Bordetella uptake gene, domain 1"/>
    <property type="match status" value="1"/>
</dbReference>
<name>A0A225M8K0_9BURK</name>
<proteinExistence type="inferred from homology"/>
<comment type="caution">
    <text evidence="2">The sequence shown here is derived from an EMBL/GenBank/DDBJ whole genome shotgun (WGS) entry which is preliminary data.</text>
</comment>
<dbReference type="PIRSF" id="PIRSF017082">
    <property type="entry name" value="YflP"/>
    <property type="match status" value="1"/>
</dbReference>
<dbReference type="EMBL" id="NJIH01000009">
    <property type="protein sequence ID" value="OWT57665.1"/>
    <property type="molecule type" value="Genomic_DNA"/>
</dbReference>
<dbReference type="Pfam" id="PF03401">
    <property type="entry name" value="TctC"/>
    <property type="match status" value="1"/>
</dbReference>